<organism evidence="17 18">
    <name type="scientific">Candidatus Woesebacteria bacterium RIFCSPHIGHO2_01_FULL_44_21</name>
    <dbReference type="NCBI Taxonomy" id="1802503"/>
    <lineage>
        <taxon>Bacteria</taxon>
        <taxon>Candidatus Woeseibacteriota</taxon>
    </lineage>
</organism>
<evidence type="ECO:0000256" key="12">
    <source>
        <dbReference type="ARBA" id="ARBA00039754"/>
    </source>
</evidence>
<comment type="catalytic activity">
    <reaction evidence="15">
        <text>phosphoenolpyruvate + UDP-N-acetyl-alpha-D-glucosamine = UDP-N-acetyl-3-O-(1-carboxyvinyl)-alpha-D-glucosamine + phosphate</text>
        <dbReference type="Rhea" id="RHEA:18681"/>
        <dbReference type="ChEBI" id="CHEBI:43474"/>
        <dbReference type="ChEBI" id="CHEBI:57705"/>
        <dbReference type="ChEBI" id="CHEBI:58702"/>
        <dbReference type="ChEBI" id="CHEBI:68483"/>
        <dbReference type="EC" id="2.5.1.7"/>
    </reaction>
</comment>
<dbReference type="SUPFAM" id="SSF55205">
    <property type="entry name" value="EPT/RTPC-like"/>
    <property type="match status" value="1"/>
</dbReference>
<evidence type="ECO:0000256" key="3">
    <source>
        <dbReference type="ARBA" id="ARBA00022490"/>
    </source>
</evidence>
<dbReference type="InterPro" id="IPR036968">
    <property type="entry name" value="Enolpyruvate_Tfrase_sf"/>
</dbReference>
<evidence type="ECO:0000256" key="15">
    <source>
        <dbReference type="ARBA" id="ARBA00047527"/>
    </source>
</evidence>
<dbReference type="Proteomes" id="UP000178870">
    <property type="component" value="Unassembled WGS sequence"/>
</dbReference>
<dbReference type="InterPro" id="IPR001986">
    <property type="entry name" value="Enolpyruvate_Tfrase_dom"/>
</dbReference>
<evidence type="ECO:0000256" key="11">
    <source>
        <dbReference type="ARBA" id="ARBA00039108"/>
    </source>
</evidence>
<dbReference type="GO" id="GO:0008360">
    <property type="term" value="P:regulation of cell shape"/>
    <property type="evidence" value="ECO:0007669"/>
    <property type="project" value="UniProtKB-KW"/>
</dbReference>
<dbReference type="PANTHER" id="PTHR43783:SF1">
    <property type="entry name" value="UDP-N-ACETYLGLUCOSAMINE 1-CARBOXYVINYLTRANSFERASE"/>
    <property type="match status" value="1"/>
</dbReference>
<dbReference type="GO" id="GO:0005737">
    <property type="term" value="C:cytoplasm"/>
    <property type="evidence" value="ECO:0007669"/>
    <property type="project" value="UniProtKB-SubCell"/>
</dbReference>
<protein>
    <recommendedName>
        <fullName evidence="12">UDP-N-acetylglucosamine 1-carboxyvinyltransferase</fullName>
        <ecNumber evidence="11">2.5.1.7</ecNumber>
    </recommendedName>
    <alternativeName>
        <fullName evidence="13">Enoylpyruvate transferase</fullName>
    </alternativeName>
    <alternativeName>
        <fullName evidence="14">UDP-N-acetylglucosamine enolpyruvyl transferase</fullName>
    </alternativeName>
</protein>
<keyword evidence="4" id="KW-0132">Cell division</keyword>
<evidence type="ECO:0000256" key="6">
    <source>
        <dbReference type="ARBA" id="ARBA00022960"/>
    </source>
</evidence>
<dbReference type="GO" id="GO:0009252">
    <property type="term" value="P:peptidoglycan biosynthetic process"/>
    <property type="evidence" value="ECO:0007669"/>
    <property type="project" value="UniProtKB-KW"/>
</dbReference>
<accession>A0A1F7YXS0</accession>
<keyword evidence="6" id="KW-0133">Cell shape</keyword>
<dbReference type="InterPro" id="IPR013792">
    <property type="entry name" value="RNA3'P_cycl/enolpyr_Trfase_a/b"/>
</dbReference>
<dbReference type="PANTHER" id="PTHR43783">
    <property type="entry name" value="UDP-N-ACETYLGLUCOSAMINE 1-CARBOXYVINYLTRANSFERASE"/>
    <property type="match status" value="1"/>
</dbReference>
<dbReference type="AlphaFoldDB" id="A0A1F7YXS0"/>
<comment type="pathway">
    <text evidence="2">Cell wall biogenesis; peptidoglycan biosynthesis.</text>
</comment>
<keyword evidence="9" id="KW-0961">Cell wall biogenesis/degradation</keyword>
<dbReference type="GO" id="GO:0071555">
    <property type="term" value="P:cell wall organization"/>
    <property type="evidence" value="ECO:0007669"/>
    <property type="project" value="UniProtKB-KW"/>
</dbReference>
<keyword evidence="3" id="KW-0963">Cytoplasm</keyword>
<evidence type="ECO:0000313" key="17">
    <source>
        <dbReference type="EMBL" id="OGM31265.1"/>
    </source>
</evidence>
<dbReference type="Pfam" id="PF00275">
    <property type="entry name" value="EPSP_synthase"/>
    <property type="match status" value="1"/>
</dbReference>
<evidence type="ECO:0000256" key="9">
    <source>
        <dbReference type="ARBA" id="ARBA00023316"/>
    </source>
</evidence>
<evidence type="ECO:0000256" key="7">
    <source>
        <dbReference type="ARBA" id="ARBA00022984"/>
    </source>
</evidence>
<dbReference type="EMBL" id="MGGP01000028">
    <property type="protein sequence ID" value="OGM31265.1"/>
    <property type="molecule type" value="Genomic_DNA"/>
</dbReference>
<sequence>MDLIVKGGQRLSGRITPSGSKNAALALIPASLLFDKPVKLTNVPDITDVTRLTGILQKLGSKVDWDKENKTLVIDNANVNLKGLGKEDVGNMRGTALLWGPMLARFGKVSFEELPGGCTLGARPLNHHYEAFKSLGVHVDSTDRSTKMDAKDAHAGTFWLTEMSPTVTENVVMLAVTLPGYTKVIGAASEPNVQDLCNFLNSCGAEIKGIGSSVLEINGGKALAPVEHKILSDLYEVATFLALGAVTGGEIKVTDAAPEHFAYINHVFSNFGVKIDYEDDTAVVAPNQKISIHCNHSALQVKAQPWPGLPVDMLPLFMPLALASDKNTALFHNWMYESGLFWTSEFQKFGADVLLADPHRVLITGGNKLFASEIEAPYIIRAVVALMMAAMLATGESTILNADAIHRGHPHFVENLRALHANIKEV</sequence>
<evidence type="ECO:0000256" key="13">
    <source>
        <dbReference type="ARBA" id="ARBA00042443"/>
    </source>
</evidence>
<evidence type="ECO:0000256" key="1">
    <source>
        <dbReference type="ARBA" id="ARBA00004496"/>
    </source>
</evidence>
<dbReference type="EC" id="2.5.1.7" evidence="11"/>
<reference evidence="17 18" key="1">
    <citation type="journal article" date="2016" name="Nat. Commun.">
        <title>Thousands of microbial genomes shed light on interconnected biogeochemical processes in an aquifer system.</title>
        <authorList>
            <person name="Anantharaman K."/>
            <person name="Brown C.T."/>
            <person name="Hug L.A."/>
            <person name="Sharon I."/>
            <person name="Castelle C.J."/>
            <person name="Probst A.J."/>
            <person name="Thomas B.C."/>
            <person name="Singh A."/>
            <person name="Wilkins M.J."/>
            <person name="Karaoz U."/>
            <person name="Brodie E.L."/>
            <person name="Williams K.H."/>
            <person name="Hubbard S.S."/>
            <person name="Banfield J.F."/>
        </authorList>
    </citation>
    <scope>NUCLEOTIDE SEQUENCE [LARGE SCALE GENOMIC DNA]</scope>
</reference>
<evidence type="ECO:0000256" key="2">
    <source>
        <dbReference type="ARBA" id="ARBA00004752"/>
    </source>
</evidence>
<comment type="subcellular location">
    <subcellularLocation>
        <location evidence="1">Cytoplasm</location>
    </subcellularLocation>
</comment>
<evidence type="ECO:0000256" key="5">
    <source>
        <dbReference type="ARBA" id="ARBA00022679"/>
    </source>
</evidence>
<keyword evidence="8" id="KW-0131">Cell cycle</keyword>
<dbReference type="Gene3D" id="3.65.10.10">
    <property type="entry name" value="Enolpyruvate transferase domain"/>
    <property type="match status" value="2"/>
</dbReference>
<keyword evidence="5" id="KW-0808">Transferase</keyword>
<comment type="similarity">
    <text evidence="10">Belongs to the EPSP synthase family. MurA subfamily.</text>
</comment>
<dbReference type="InterPro" id="IPR050068">
    <property type="entry name" value="MurA_subfamily"/>
</dbReference>
<name>A0A1F7YXS0_9BACT</name>
<evidence type="ECO:0000256" key="8">
    <source>
        <dbReference type="ARBA" id="ARBA00023306"/>
    </source>
</evidence>
<comment type="caution">
    <text evidence="17">The sequence shown here is derived from an EMBL/GenBank/DDBJ whole genome shotgun (WGS) entry which is preliminary data.</text>
</comment>
<dbReference type="NCBIfam" id="NF006873">
    <property type="entry name" value="PRK09369.1"/>
    <property type="match status" value="1"/>
</dbReference>
<evidence type="ECO:0000256" key="14">
    <source>
        <dbReference type="ARBA" id="ARBA00042842"/>
    </source>
</evidence>
<dbReference type="GO" id="GO:0051301">
    <property type="term" value="P:cell division"/>
    <property type="evidence" value="ECO:0007669"/>
    <property type="project" value="UniProtKB-KW"/>
</dbReference>
<evidence type="ECO:0000259" key="16">
    <source>
        <dbReference type="Pfam" id="PF00275"/>
    </source>
</evidence>
<proteinExistence type="inferred from homology"/>
<evidence type="ECO:0000313" key="18">
    <source>
        <dbReference type="Proteomes" id="UP000178870"/>
    </source>
</evidence>
<evidence type="ECO:0000256" key="10">
    <source>
        <dbReference type="ARBA" id="ARBA00038367"/>
    </source>
</evidence>
<feature type="domain" description="Enolpyruvate transferase" evidence="16">
    <location>
        <begin position="5"/>
        <end position="416"/>
    </location>
</feature>
<evidence type="ECO:0000256" key="4">
    <source>
        <dbReference type="ARBA" id="ARBA00022618"/>
    </source>
</evidence>
<dbReference type="GO" id="GO:0008760">
    <property type="term" value="F:UDP-N-acetylglucosamine 1-carboxyvinyltransferase activity"/>
    <property type="evidence" value="ECO:0007669"/>
    <property type="project" value="UniProtKB-EC"/>
</dbReference>
<keyword evidence="7" id="KW-0573">Peptidoglycan synthesis</keyword>
<gene>
    <name evidence="17" type="ORF">A2803_03665</name>
</gene>